<dbReference type="GO" id="GO:0043565">
    <property type="term" value="F:sequence-specific DNA binding"/>
    <property type="evidence" value="ECO:0007669"/>
    <property type="project" value="InterPro"/>
</dbReference>
<evidence type="ECO:0000313" key="2">
    <source>
        <dbReference type="EMBL" id="CAZ94239.1"/>
    </source>
</evidence>
<proteinExistence type="predicted"/>
<dbReference type="AlphaFoldDB" id="G0L8X4"/>
<keyword evidence="3" id="KW-1185">Reference proteome</keyword>
<feature type="domain" description="HTH araC/xylS-type" evidence="1">
    <location>
        <begin position="1"/>
        <end position="27"/>
    </location>
</feature>
<accession>G0L8X4</accession>
<name>G0L8X4_ZOBGA</name>
<dbReference type="Proteomes" id="UP000008898">
    <property type="component" value="Chromosome"/>
</dbReference>
<dbReference type="InterPro" id="IPR018060">
    <property type="entry name" value="HTH_AraC"/>
</dbReference>
<reference evidence="3" key="1">
    <citation type="submission" date="2009-07" db="EMBL/GenBank/DDBJ databases">
        <title>Complete genome sequence of Zobellia galactanivorans Dsij.</title>
        <authorList>
            <consortium name="Genoscope - CEA"/>
        </authorList>
    </citation>
    <scope>NUCLEOTIDE SEQUENCE [LARGE SCALE GENOMIC DNA]</scope>
    <source>
        <strain evidence="3">DSM 12802 / CCUG 47099 / CIP 106680 / NCIMB 13871 / Dsij</strain>
    </source>
</reference>
<sequence length="33" mass="4046">MRFHSFTYLNQLFKNITGKTPTVYRNQYNFDTV</sequence>
<evidence type="ECO:0000259" key="1">
    <source>
        <dbReference type="PROSITE" id="PS01124"/>
    </source>
</evidence>
<dbReference type="GO" id="GO:0003700">
    <property type="term" value="F:DNA-binding transcription factor activity"/>
    <property type="evidence" value="ECO:0007669"/>
    <property type="project" value="InterPro"/>
</dbReference>
<reference evidence="2 3" key="2">
    <citation type="journal article" date="2012" name="Environ. Microbiol.">
        <title>Characterization of the first alginolytic operons in a marine bacterium: from their emergence in marine Flavobacteriia to their independent transfers to marine Proteobacteria and human gut Bacteroides.</title>
        <authorList>
            <person name="Thomas F."/>
            <person name="Barbeyron T."/>
            <person name="Tonon T."/>
            <person name="Genicot S."/>
            <person name="Czjzek M."/>
            <person name="Michel G."/>
        </authorList>
    </citation>
    <scope>NUCLEOTIDE SEQUENCE [LARGE SCALE GENOMIC DNA]</scope>
    <source>
        <strain evidence="3">DSM 12802 / CCUG 47099 / CIP 106680 / NCIMB 13871 / Dsij</strain>
    </source>
</reference>
<evidence type="ECO:0000313" key="3">
    <source>
        <dbReference type="Proteomes" id="UP000008898"/>
    </source>
</evidence>
<gene>
    <name evidence="2" type="ordered locus">zobellia_166</name>
</gene>
<organism evidence="2 3">
    <name type="scientific">Zobellia galactanivorans (strain DSM 12802 / CCUG 47099 / CIP 106680 / NCIMB 13871 / Dsij)</name>
    <dbReference type="NCBI Taxonomy" id="63186"/>
    <lineage>
        <taxon>Bacteria</taxon>
        <taxon>Pseudomonadati</taxon>
        <taxon>Bacteroidota</taxon>
        <taxon>Flavobacteriia</taxon>
        <taxon>Flavobacteriales</taxon>
        <taxon>Flavobacteriaceae</taxon>
        <taxon>Zobellia</taxon>
    </lineage>
</organism>
<dbReference type="KEGG" id="zga:ZOBELLIA_166"/>
<dbReference type="HOGENOM" id="CLU_3384546_0_0_10"/>
<dbReference type="PROSITE" id="PS01124">
    <property type="entry name" value="HTH_ARAC_FAMILY_2"/>
    <property type="match status" value="1"/>
</dbReference>
<protein>
    <recommendedName>
        <fullName evidence="1">HTH araC/xylS-type domain-containing protein</fullName>
    </recommendedName>
</protein>
<dbReference type="Gene3D" id="1.10.10.60">
    <property type="entry name" value="Homeodomain-like"/>
    <property type="match status" value="1"/>
</dbReference>
<dbReference type="EMBL" id="FP476056">
    <property type="protein sequence ID" value="CAZ94239.1"/>
    <property type="molecule type" value="Genomic_DNA"/>
</dbReference>